<evidence type="ECO:0000313" key="4">
    <source>
        <dbReference type="Proteomes" id="UP001219901"/>
    </source>
</evidence>
<feature type="region of interest" description="Disordered" evidence="1">
    <location>
        <begin position="39"/>
        <end position="59"/>
    </location>
</feature>
<protein>
    <submittedName>
        <fullName evidence="3">Uncharacterized protein</fullName>
    </submittedName>
</protein>
<dbReference type="EMBL" id="CP046147">
    <property type="protein sequence ID" value="WFG39804.1"/>
    <property type="molecule type" value="Genomic_DNA"/>
</dbReference>
<dbReference type="Proteomes" id="UP001321249">
    <property type="component" value="Unassembled WGS sequence"/>
</dbReference>
<reference evidence="3" key="2">
    <citation type="journal article" date="2023" name="Nat. Commun.">
        <title>Cultivation of marine bacteria of the SAR202 clade.</title>
        <authorList>
            <person name="Lim Y."/>
            <person name="Seo J.H."/>
            <person name="Giovannoni S.J."/>
            <person name="Kang I."/>
            <person name="Cho J.C."/>
        </authorList>
    </citation>
    <scope>NUCLEOTIDE SEQUENCE</scope>
    <source>
        <strain evidence="3">JH1073</strain>
    </source>
</reference>
<evidence type="ECO:0000313" key="5">
    <source>
        <dbReference type="Proteomes" id="UP001321249"/>
    </source>
</evidence>
<evidence type="ECO:0000313" key="3">
    <source>
        <dbReference type="EMBL" id="WFG39804.1"/>
    </source>
</evidence>
<name>A0AAJ5ZEN4_9CHLR</name>
<proteinExistence type="predicted"/>
<gene>
    <name evidence="2" type="ORF">GKO46_13850</name>
    <name evidence="3" type="ORF">GKO48_09285</name>
</gene>
<dbReference type="RefSeq" id="WP_342827225.1">
    <property type="nucleotide sequence ID" value="NZ_CP046146.1"/>
</dbReference>
<accession>A0AAJ5ZEN4</accession>
<dbReference type="AlphaFoldDB" id="A0AAJ5ZEN4"/>
<evidence type="ECO:0000313" key="2">
    <source>
        <dbReference type="EMBL" id="MDG0868143.1"/>
    </source>
</evidence>
<reference evidence="4 5" key="1">
    <citation type="submission" date="2019-11" db="EMBL/GenBank/DDBJ databases">
        <authorList>
            <person name="Cho J.-C."/>
        </authorList>
    </citation>
    <scope>NUCLEOTIDE SEQUENCE [LARGE SCALE GENOMIC DNA]</scope>
    <source>
        <strain evidence="3 4">JH1073</strain>
        <strain evidence="2 5">JH702</strain>
    </source>
</reference>
<reference evidence="4" key="3">
    <citation type="submission" date="2023-06" db="EMBL/GenBank/DDBJ databases">
        <title>Pangenomics reveal diversification of enzyme families and niche specialization in globally abundant SAR202 bacteria.</title>
        <authorList>
            <person name="Saw J.H.W."/>
        </authorList>
    </citation>
    <scope>NUCLEOTIDE SEQUENCE [LARGE SCALE GENOMIC DNA]</scope>
    <source>
        <strain evidence="4">JH1073</strain>
    </source>
</reference>
<dbReference type="EMBL" id="WMBE01000008">
    <property type="protein sequence ID" value="MDG0868143.1"/>
    <property type="molecule type" value="Genomic_DNA"/>
</dbReference>
<keyword evidence="4" id="KW-1185">Reference proteome</keyword>
<dbReference type="Proteomes" id="UP001219901">
    <property type="component" value="Chromosome"/>
</dbReference>
<feature type="compositionally biased region" description="Polar residues" evidence="1">
    <location>
        <begin position="39"/>
        <end position="53"/>
    </location>
</feature>
<sequence length="112" mass="12355">MFKHDLQNNKNRSGAQSLDLPWFGVNYNRSENEDAVDLSQLQAFSATTQPSDSTNDEDEREIKLALTMIGGHVVELSVHQGGYGWFLAAINNLNSGNKKSTNTDPGDLDNQT</sequence>
<evidence type="ECO:0000256" key="1">
    <source>
        <dbReference type="SAM" id="MobiDB-lite"/>
    </source>
</evidence>
<organism evidence="3 4">
    <name type="scientific">Candidatus Lucifugimonas marina</name>
    <dbReference type="NCBI Taxonomy" id="3038979"/>
    <lineage>
        <taxon>Bacteria</taxon>
        <taxon>Bacillati</taxon>
        <taxon>Chloroflexota</taxon>
        <taxon>Dehalococcoidia</taxon>
        <taxon>SAR202 cluster</taxon>
        <taxon>Candidatus Lucifugimonadales</taxon>
        <taxon>Candidatus Lucifugimonadaceae</taxon>
        <taxon>Candidatus Lucifugimonas</taxon>
    </lineage>
</organism>